<comment type="subcellular location">
    <subcellularLocation>
        <location evidence="1">Endomembrane system</location>
        <topology evidence="1">Multi-pass membrane protein</topology>
    </subcellularLocation>
</comment>
<evidence type="ECO:0000256" key="1">
    <source>
        <dbReference type="ARBA" id="ARBA00004127"/>
    </source>
</evidence>
<keyword evidence="2 5" id="KW-0812">Transmembrane</keyword>
<name>A0ABP6RET2_9MICC</name>
<dbReference type="RefSeq" id="WP_153143244.1">
    <property type="nucleotide sequence ID" value="NZ_BAAAYG010000005.1"/>
</dbReference>
<keyword evidence="8" id="KW-1185">Reference proteome</keyword>
<feature type="domain" description="DUF202" evidence="6">
    <location>
        <begin position="11"/>
        <end position="74"/>
    </location>
</feature>
<dbReference type="InterPro" id="IPR003807">
    <property type="entry name" value="DUF202"/>
</dbReference>
<evidence type="ECO:0000256" key="4">
    <source>
        <dbReference type="ARBA" id="ARBA00023136"/>
    </source>
</evidence>
<keyword evidence="3 5" id="KW-1133">Transmembrane helix</keyword>
<dbReference type="EMBL" id="BAAAYG010000005">
    <property type="protein sequence ID" value="GAA3285354.1"/>
    <property type="molecule type" value="Genomic_DNA"/>
</dbReference>
<keyword evidence="4 5" id="KW-0472">Membrane</keyword>
<dbReference type="Proteomes" id="UP001501736">
    <property type="component" value="Unassembled WGS sequence"/>
</dbReference>
<accession>A0ABP6RET2</accession>
<evidence type="ECO:0000256" key="3">
    <source>
        <dbReference type="ARBA" id="ARBA00022989"/>
    </source>
</evidence>
<comment type="caution">
    <text evidence="7">The sequence shown here is derived from an EMBL/GenBank/DDBJ whole genome shotgun (WGS) entry which is preliminary data.</text>
</comment>
<evidence type="ECO:0000259" key="6">
    <source>
        <dbReference type="Pfam" id="PF02656"/>
    </source>
</evidence>
<evidence type="ECO:0000313" key="7">
    <source>
        <dbReference type="EMBL" id="GAA3285354.1"/>
    </source>
</evidence>
<reference evidence="8" key="1">
    <citation type="journal article" date="2019" name="Int. J. Syst. Evol. Microbiol.">
        <title>The Global Catalogue of Microorganisms (GCM) 10K type strain sequencing project: providing services to taxonomists for standard genome sequencing and annotation.</title>
        <authorList>
            <consortium name="The Broad Institute Genomics Platform"/>
            <consortium name="The Broad Institute Genome Sequencing Center for Infectious Disease"/>
            <person name="Wu L."/>
            <person name="Ma J."/>
        </authorList>
    </citation>
    <scope>NUCLEOTIDE SEQUENCE [LARGE SCALE GENOMIC DNA]</scope>
    <source>
        <strain evidence="8">JCM 11483</strain>
    </source>
</reference>
<gene>
    <name evidence="7" type="ORF">GCM10020260_17810</name>
</gene>
<dbReference type="Pfam" id="PF02656">
    <property type="entry name" value="DUF202"/>
    <property type="match status" value="1"/>
</dbReference>
<evidence type="ECO:0000256" key="5">
    <source>
        <dbReference type="SAM" id="Phobius"/>
    </source>
</evidence>
<protein>
    <recommendedName>
        <fullName evidence="6">DUF202 domain-containing protein</fullName>
    </recommendedName>
</protein>
<feature type="transmembrane region" description="Helical" evidence="5">
    <location>
        <begin position="47"/>
        <end position="67"/>
    </location>
</feature>
<organism evidence="7 8">
    <name type="scientific">Nesterenkonia halobia</name>
    <dbReference type="NCBI Taxonomy" id="37922"/>
    <lineage>
        <taxon>Bacteria</taxon>
        <taxon>Bacillati</taxon>
        <taxon>Actinomycetota</taxon>
        <taxon>Actinomycetes</taxon>
        <taxon>Micrococcales</taxon>
        <taxon>Micrococcaceae</taxon>
        <taxon>Nesterenkonia</taxon>
    </lineage>
</organism>
<sequence>MSSAVDDQLFDPGLQPERTALAWRRTGLSMIAATLIALRTVPQLLGAWTLVPLLGLVVAAVAATWMAHRRYRAHHARLTAGEGDRVPFSGGRLAALTAVVTLGLGAACLSFAVTRF</sequence>
<feature type="transmembrane region" description="Helical" evidence="5">
    <location>
        <begin position="93"/>
        <end position="113"/>
    </location>
</feature>
<evidence type="ECO:0000256" key="2">
    <source>
        <dbReference type="ARBA" id="ARBA00022692"/>
    </source>
</evidence>
<proteinExistence type="predicted"/>
<evidence type="ECO:0000313" key="8">
    <source>
        <dbReference type="Proteomes" id="UP001501736"/>
    </source>
</evidence>